<dbReference type="InterPro" id="IPR016161">
    <property type="entry name" value="Ald_DH/histidinol_DH"/>
</dbReference>
<evidence type="ECO:0000256" key="3">
    <source>
        <dbReference type="ARBA" id="ARBA00024226"/>
    </source>
</evidence>
<accession>A0A1X0D151</accession>
<dbReference type="PANTHER" id="PTHR42804">
    <property type="entry name" value="ALDEHYDE DEHYDROGENASE"/>
    <property type="match status" value="1"/>
</dbReference>
<dbReference type="OrthoDB" id="6882680at2"/>
<sequence>MTIRSYDQVFIGGSWQDSSGGRIEVISPHTEEVIAHAAAGSEHDVDLAVGAARTAFDEGPWPRLSLEERIAAVERLAALYGANIDPMADLITAEMGSPASFSRLGQAAGAATMIQLAVQNARTFPWVQRRPGLFGEVHLRRQPVGTVGIIIPWNVPQNLLMPKLIPALIAGCTVVVKPAPETPLDTLWVAEMIEQVGLPEGVVSVVPGGREVGEALVRHPGIDKIAFTGSSASGRHIASVCGEQLKRYSLELGGKSAAIVLDDAHIGKTVSGLKMASLMNNGQACVAQTRLLVSERRHDEFVDALADMMADLVIGDPADPATDIGPLVSQRQQQRVQNYIRTGSAEGAKIVLGGDDSPRDRGWYVRPTLFVDATNDMTIARQEIFGPVLTVIKYRDEQDAVRIANDSDYGLAGSVWTKDVAHGLEISGQIRTGTYGINMYMLDISSPFGGFKQSGIGREFAEEGLAEYTELQTVVSAGRLPALGEDQQR</sequence>
<protein>
    <recommendedName>
        <fullName evidence="3">aldehyde dehydrogenase (NAD(+))</fullName>
        <ecNumber evidence="3">1.2.1.3</ecNumber>
    </recommendedName>
</protein>
<keyword evidence="8" id="KW-1185">Reference proteome</keyword>
<dbReference type="STRING" id="444597.BST26_17745"/>
<dbReference type="RefSeq" id="WP_083032840.1">
    <property type="nucleotide sequence ID" value="NZ_AP022618.1"/>
</dbReference>
<gene>
    <name evidence="7" type="ORF">BST26_17745</name>
</gene>
<dbReference type="AlphaFoldDB" id="A0A1X0D151"/>
<evidence type="ECO:0000256" key="1">
    <source>
        <dbReference type="ARBA" id="ARBA00009986"/>
    </source>
</evidence>
<evidence type="ECO:0000256" key="2">
    <source>
        <dbReference type="ARBA" id="ARBA00023002"/>
    </source>
</evidence>
<evidence type="ECO:0000256" key="5">
    <source>
        <dbReference type="RuleBase" id="RU003345"/>
    </source>
</evidence>
<comment type="similarity">
    <text evidence="1 5">Belongs to the aldehyde dehydrogenase family.</text>
</comment>
<dbReference type="FunFam" id="3.40.309.10:FF:000012">
    <property type="entry name" value="Betaine aldehyde dehydrogenase"/>
    <property type="match status" value="1"/>
</dbReference>
<proteinExistence type="inferred from homology"/>
<organism evidence="7 8">
    <name type="scientific">Mycolicibacterium insubricum</name>
    <dbReference type="NCBI Taxonomy" id="444597"/>
    <lineage>
        <taxon>Bacteria</taxon>
        <taxon>Bacillati</taxon>
        <taxon>Actinomycetota</taxon>
        <taxon>Actinomycetes</taxon>
        <taxon>Mycobacteriales</taxon>
        <taxon>Mycobacteriaceae</taxon>
        <taxon>Mycolicibacterium</taxon>
    </lineage>
</organism>
<dbReference type="InterPro" id="IPR029510">
    <property type="entry name" value="Ald_DH_CS_GLU"/>
</dbReference>
<evidence type="ECO:0000313" key="8">
    <source>
        <dbReference type="Proteomes" id="UP000192801"/>
    </source>
</evidence>
<dbReference type="Pfam" id="PF00171">
    <property type="entry name" value="Aldedh"/>
    <property type="match status" value="1"/>
</dbReference>
<dbReference type="InterPro" id="IPR015590">
    <property type="entry name" value="Aldehyde_DH_dom"/>
</dbReference>
<dbReference type="SUPFAM" id="SSF53720">
    <property type="entry name" value="ALDH-like"/>
    <property type="match status" value="1"/>
</dbReference>
<dbReference type="EC" id="1.2.1.3" evidence="3"/>
<name>A0A1X0D151_9MYCO</name>
<comment type="catalytic activity">
    <reaction evidence="4">
        <text>an aldehyde + NAD(+) + H2O = a carboxylate + NADH + 2 H(+)</text>
        <dbReference type="Rhea" id="RHEA:16185"/>
        <dbReference type="ChEBI" id="CHEBI:15377"/>
        <dbReference type="ChEBI" id="CHEBI:15378"/>
        <dbReference type="ChEBI" id="CHEBI:17478"/>
        <dbReference type="ChEBI" id="CHEBI:29067"/>
        <dbReference type="ChEBI" id="CHEBI:57540"/>
        <dbReference type="ChEBI" id="CHEBI:57945"/>
        <dbReference type="EC" id="1.2.1.3"/>
    </reaction>
</comment>
<dbReference type="Gene3D" id="3.40.605.10">
    <property type="entry name" value="Aldehyde Dehydrogenase, Chain A, domain 1"/>
    <property type="match status" value="1"/>
</dbReference>
<evidence type="ECO:0000256" key="4">
    <source>
        <dbReference type="ARBA" id="ARBA00049194"/>
    </source>
</evidence>
<dbReference type="InterPro" id="IPR016160">
    <property type="entry name" value="Ald_DH_CS_CYS"/>
</dbReference>
<keyword evidence="2 5" id="KW-0560">Oxidoreductase</keyword>
<dbReference type="Gene3D" id="3.40.309.10">
    <property type="entry name" value="Aldehyde Dehydrogenase, Chain A, domain 2"/>
    <property type="match status" value="1"/>
</dbReference>
<dbReference type="EMBL" id="MVHS01000054">
    <property type="protein sequence ID" value="ORA66126.1"/>
    <property type="molecule type" value="Genomic_DNA"/>
</dbReference>
<dbReference type="GO" id="GO:0004029">
    <property type="term" value="F:aldehyde dehydrogenase (NAD+) activity"/>
    <property type="evidence" value="ECO:0007669"/>
    <property type="project" value="UniProtKB-EC"/>
</dbReference>
<dbReference type="FunFam" id="3.40.605.10:FF:000007">
    <property type="entry name" value="NAD/NADP-dependent betaine aldehyde dehydrogenase"/>
    <property type="match status" value="1"/>
</dbReference>
<reference evidence="7 8" key="1">
    <citation type="submission" date="2016-12" db="EMBL/GenBank/DDBJ databases">
        <title>The new phylogeny of genus Mycobacterium.</title>
        <authorList>
            <person name="Tortoli E."/>
            <person name="Trovato A."/>
            <person name="Cirillo D.M."/>
        </authorList>
    </citation>
    <scope>NUCLEOTIDE SEQUENCE [LARGE SCALE GENOMIC DNA]</scope>
    <source>
        <strain evidence="7 8">DSM 45130</strain>
    </source>
</reference>
<comment type="caution">
    <text evidence="7">The sequence shown here is derived from an EMBL/GenBank/DDBJ whole genome shotgun (WGS) entry which is preliminary data.</text>
</comment>
<evidence type="ECO:0000313" key="7">
    <source>
        <dbReference type="EMBL" id="ORA66126.1"/>
    </source>
</evidence>
<dbReference type="InterPro" id="IPR016162">
    <property type="entry name" value="Ald_DH_N"/>
</dbReference>
<evidence type="ECO:0000259" key="6">
    <source>
        <dbReference type="Pfam" id="PF00171"/>
    </source>
</evidence>
<dbReference type="CDD" id="cd07139">
    <property type="entry name" value="ALDH_AldA-Rv0768"/>
    <property type="match status" value="1"/>
</dbReference>
<dbReference type="PROSITE" id="PS00687">
    <property type="entry name" value="ALDEHYDE_DEHYDR_GLU"/>
    <property type="match status" value="1"/>
</dbReference>
<dbReference type="InterPro" id="IPR016163">
    <property type="entry name" value="Ald_DH_C"/>
</dbReference>
<dbReference type="Proteomes" id="UP000192801">
    <property type="component" value="Unassembled WGS sequence"/>
</dbReference>
<feature type="domain" description="Aldehyde dehydrogenase" evidence="6">
    <location>
        <begin position="15"/>
        <end position="474"/>
    </location>
</feature>
<dbReference type="PROSITE" id="PS00070">
    <property type="entry name" value="ALDEHYDE_DEHYDR_CYS"/>
    <property type="match status" value="1"/>
</dbReference>
<dbReference type="PANTHER" id="PTHR42804:SF1">
    <property type="entry name" value="ALDEHYDE DEHYDROGENASE-RELATED"/>
    <property type="match status" value="1"/>
</dbReference>